<name>A0A936NCW2_9ACTN</name>
<evidence type="ECO:0000256" key="7">
    <source>
        <dbReference type="ARBA" id="ARBA00023136"/>
    </source>
</evidence>
<proteinExistence type="inferred from homology"/>
<keyword evidence="2" id="KW-0813">Transport</keyword>
<dbReference type="InterPro" id="IPR001851">
    <property type="entry name" value="ABC_transp_permease"/>
</dbReference>
<comment type="subcellular location">
    <subcellularLocation>
        <location evidence="1">Cell membrane</location>
        <topology evidence="1">Multi-pass membrane protein</topology>
    </subcellularLocation>
</comment>
<dbReference type="AlphaFoldDB" id="A0A936NCW2"/>
<keyword evidence="7 9" id="KW-0472">Membrane</keyword>
<evidence type="ECO:0000256" key="4">
    <source>
        <dbReference type="ARBA" id="ARBA00022692"/>
    </source>
</evidence>
<keyword evidence="5" id="KW-0029">Amino-acid transport</keyword>
<keyword evidence="6 9" id="KW-1133">Transmembrane helix</keyword>
<evidence type="ECO:0000313" key="12">
    <source>
        <dbReference type="Proteomes" id="UP000727993"/>
    </source>
</evidence>
<comment type="caution">
    <text evidence="11">The sequence shown here is derived from an EMBL/GenBank/DDBJ whole genome shotgun (WGS) entry which is preliminary data.</text>
</comment>
<feature type="chain" id="PRO_5037692971" evidence="10">
    <location>
        <begin position="31"/>
        <end position="443"/>
    </location>
</feature>
<feature type="transmembrane region" description="Helical" evidence="9">
    <location>
        <begin position="162"/>
        <end position="180"/>
    </location>
</feature>
<organism evidence="11 12">
    <name type="scientific">Candidatus Neomicrothrix subdominans</name>
    <dbReference type="NCBI Taxonomy" id="2954438"/>
    <lineage>
        <taxon>Bacteria</taxon>
        <taxon>Bacillati</taxon>
        <taxon>Actinomycetota</taxon>
        <taxon>Acidimicrobiia</taxon>
        <taxon>Acidimicrobiales</taxon>
        <taxon>Microthrixaceae</taxon>
        <taxon>Candidatus Neomicrothrix</taxon>
    </lineage>
</organism>
<sequence>MTTPIRRLGVALAMLVGIGSMTMWSSSAGAAERTPRQNTKCERPTLPRPEGASIAGVLISETCEPVVGVDIKIEKEGGESQTVTSDKEGIFVLGVGDDLGTYTVTLQVDSLPDGVKLTDPEAVSRTFRLTADKRQIQNFPFGESTRQAATKLDEIPGKLVDGVQLGLIIAMCAIGLSLIYGTIQLTNFSHGEMVTFGAIITWYLNQSVGLPLPLAAVLGVLIGAASGAGLELGLWRPLRRRKLSLFGLMTVSFGLSLLALNLFQYFFGARNKPYTGTVGGGGFELGSRVIPARTVITIVIALVVLGAVGTFLRTARFGKAMRAVADNPALAASSGIDVDRVVLLVWVMGAGLAAMGGVLYSTSFQVNFMEGQQLLLLMFAGITLGGLGTAFGAAAGCFLLGLAIQLSTLFIPTSLRNVGALVVLIVVLMFAPQGIFGRRERVG</sequence>
<keyword evidence="4 9" id="KW-0812">Transmembrane</keyword>
<evidence type="ECO:0000256" key="6">
    <source>
        <dbReference type="ARBA" id="ARBA00022989"/>
    </source>
</evidence>
<evidence type="ECO:0000256" key="3">
    <source>
        <dbReference type="ARBA" id="ARBA00022475"/>
    </source>
</evidence>
<gene>
    <name evidence="11" type="ORF">IPN02_09820</name>
</gene>
<evidence type="ECO:0000313" key="11">
    <source>
        <dbReference type="EMBL" id="MBK9297113.1"/>
    </source>
</evidence>
<feature type="transmembrane region" description="Helical" evidence="9">
    <location>
        <begin position="245"/>
        <end position="267"/>
    </location>
</feature>
<comment type="similarity">
    <text evidence="8">Belongs to the binding-protein-dependent transport system permease family. LivHM subfamily.</text>
</comment>
<dbReference type="EMBL" id="JADJZA010000006">
    <property type="protein sequence ID" value="MBK9297113.1"/>
    <property type="molecule type" value="Genomic_DNA"/>
</dbReference>
<keyword evidence="10" id="KW-0732">Signal</keyword>
<evidence type="ECO:0000256" key="10">
    <source>
        <dbReference type="SAM" id="SignalP"/>
    </source>
</evidence>
<evidence type="ECO:0000256" key="2">
    <source>
        <dbReference type="ARBA" id="ARBA00022448"/>
    </source>
</evidence>
<keyword evidence="3" id="KW-1003">Cell membrane</keyword>
<dbReference type="PANTHER" id="PTHR11795">
    <property type="entry name" value="BRANCHED-CHAIN AMINO ACID TRANSPORT SYSTEM PERMEASE PROTEIN LIVH"/>
    <property type="match status" value="1"/>
</dbReference>
<dbReference type="Pfam" id="PF02653">
    <property type="entry name" value="BPD_transp_2"/>
    <property type="match status" value="1"/>
</dbReference>
<feature type="transmembrane region" description="Helical" evidence="9">
    <location>
        <begin position="415"/>
        <end position="436"/>
    </location>
</feature>
<dbReference type="GO" id="GO:0006865">
    <property type="term" value="P:amino acid transport"/>
    <property type="evidence" value="ECO:0007669"/>
    <property type="project" value="UniProtKB-KW"/>
</dbReference>
<dbReference type="GO" id="GO:0022857">
    <property type="term" value="F:transmembrane transporter activity"/>
    <property type="evidence" value="ECO:0007669"/>
    <property type="project" value="InterPro"/>
</dbReference>
<feature type="transmembrane region" description="Helical" evidence="9">
    <location>
        <begin position="210"/>
        <end position="233"/>
    </location>
</feature>
<evidence type="ECO:0000256" key="9">
    <source>
        <dbReference type="SAM" id="Phobius"/>
    </source>
</evidence>
<reference evidence="11 12" key="1">
    <citation type="submission" date="2020-10" db="EMBL/GenBank/DDBJ databases">
        <title>Connecting structure to function with the recovery of over 1000 high-quality activated sludge metagenome-assembled genomes encoding full-length rRNA genes using long-read sequencing.</title>
        <authorList>
            <person name="Singleton C.M."/>
            <person name="Petriglieri F."/>
            <person name="Kristensen J.M."/>
            <person name="Kirkegaard R.H."/>
            <person name="Michaelsen T.Y."/>
            <person name="Andersen M.H."/>
            <person name="Karst S.M."/>
            <person name="Dueholm M.S."/>
            <person name="Nielsen P.H."/>
            <person name="Albertsen M."/>
        </authorList>
    </citation>
    <scope>NUCLEOTIDE SEQUENCE [LARGE SCALE GENOMIC DNA]</scope>
    <source>
        <strain evidence="11">Lyne_18-Q3-R50-59_MAXAC.006</strain>
    </source>
</reference>
<evidence type="ECO:0000256" key="1">
    <source>
        <dbReference type="ARBA" id="ARBA00004651"/>
    </source>
</evidence>
<dbReference type="InterPro" id="IPR052157">
    <property type="entry name" value="BCAA_transport_permease"/>
</dbReference>
<feature type="transmembrane region" description="Helical" evidence="9">
    <location>
        <begin position="374"/>
        <end position="403"/>
    </location>
</feature>
<dbReference type="Proteomes" id="UP000727993">
    <property type="component" value="Unassembled WGS sequence"/>
</dbReference>
<dbReference type="CDD" id="cd06582">
    <property type="entry name" value="TM_PBP1_LivH_like"/>
    <property type="match status" value="1"/>
</dbReference>
<evidence type="ECO:0000256" key="5">
    <source>
        <dbReference type="ARBA" id="ARBA00022970"/>
    </source>
</evidence>
<feature type="transmembrane region" description="Helical" evidence="9">
    <location>
        <begin position="290"/>
        <end position="312"/>
    </location>
</feature>
<accession>A0A936NCW2</accession>
<evidence type="ECO:0000256" key="8">
    <source>
        <dbReference type="ARBA" id="ARBA00037998"/>
    </source>
</evidence>
<protein>
    <submittedName>
        <fullName evidence="11">Branched-chain amino acid ABC transporter permease</fullName>
    </submittedName>
</protein>
<dbReference type="GO" id="GO:0005886">
    <property type="term" value="C:plasma membrane"/>
    <property type="evidence" value="ECO:0007669"/>
    <property type="project" value="UniProtKB-SubCell"/>
</dbReference>
<feature type="transmembrane region" description="Helical" evidence="9">
    <location>
        <begin position="341"/>
        <end position="362"/>
    </location>
</feature>
<dbReference type="PANTHER" id="PTHR11795:SF449">
    <property type="entry name" value="BRANCHED-CHAIN AMINO ACID TRANSPORT PERMEASE PROTEIN LIVH-RELATED"/>
    <property type="match status" value="1"/>
</dbReference>
<feature type="signal peptide" evidence="10">
    <location>
        <begin position="1"/>
        <end position="30"/>
    </location>
</feature>